<dbReference type="PANTHER" id="PTHR33332">
    <property type="entry name" value="REVERSE TRANSCRIPTASE DOMAIN-CONTAINING PROTEIN"/>
    <property type="match status" value="1"/>
</dbReference>
<keyword evidence="2" id="KW-0548">Nucleotidyltransferase</keyword>
<proteinExistence type="predicted"/>
<dbReference type="AlphaFoldDB" id="A0A4Y2N7S7"/>
<feature type="region of interest" description="Disordered" evidence="1">
    <location>
        <begin position="183"/>
        <end position="204"/>
    </location>
</feature>
<keyword evidence="2" id="KW-0808">Transferase</keyword>
<keyword evidence="3" id="KW-1185">Reference proteome</keyword>
<comment type="caution">
    <text evidence="2">The sequence shown here is derived from an EMBL/GenBank/DDBJ whole genome shotgun (WGS) entry which is preliminary data.</text>
</comment>
<sequence>MPRSELTIRESWKIKINRDKCQDVYFSGRRNNPDHPKLYRRAIPWSDSTKYLGVILDIRLTFKKHIDNNRQKVNAIKSILYPLIGRKSKLSLSNKLLLYKSLVRPVMSYASPVWGAAAKSLLTKLETAQNIIARQITNSPWFIRNRYIAKDLKLKSMKEYFKKLSTNFFNKIENINNPAIQEIPKYDPSHPRKKRRPRTLLIPD</sequence>
<accession>A0A4Y2N7S7</accession>
<evidence type="ECO:0000313" key="2">
    <source>
        <dbReference type="EMBL" id="GBN34187.1"/>
    </source>
</evidence>
<organism evidence="2 3">
    <name type="scientific">Araneus ventricosus</name>
    <name type="common">Orbweaver spider</name>
    <name type="synonym">Epeira ventricosa</name>
    <dbReference type="NCBI Taxonomy" id="182803"/>
    <lineage>
        <taxon>Eukaryota</taxon>
        <taxon>Metazoa</taxon>
        <taxon>Ecdysozoa</taxon>
        <taxon>Arthropoda</taxon>
        <taxon>Chelicerata</taxon>
        <taxon>Arachnida</taxon>
        <taxon>Araneae</taxon>
        <taxon>Araneomorphae</taxon>
        <taxon>Entelegynae</taxon>
        <taxon>Araneoidea</taxon>
        <taxon>Araneidae</taxon>
        <taxon>Araneus</taxon>
    </lineage>
</organism>
<evidence type="ECO:0000313" key="3">
    <source>
        <dbReference type="Proteomes" id="UP000499080"/>
    </source>
</evidence>
<gene>
    <name evidence="2" type="primary">X-elementORF2_921</name>
    <name evidence="2" type="ORF">AVEN_138975_1</name>
</gene>
<reference evidence="2 3" key="1">
    <citation type="journal article" date="2019" name="Sci. Rep.">
        <title>Orb-weaving spider Araneus ventricosus genome elucidates the spidroin gene catalogue.</title>
        <authorList>
            <person name="Kono N."/>
            <person name="Nakamura H."/>
            <person name="Ohtoshi R."/>
            <person name="Moran D.A.P."/>
            <person name="Shinohara A."/>
            <person name="Yoshida Y."/>
            <person name="Fujiwara M."/>
            <person name="Mori M."/>
            <person name="Tomita M."/>
            <person name="Arakawa K."/>
        </authorList>
    </citation>
    <scope>NUCLEOTIDE SEQUENCE [LARGE SCALE GENOMIC DNA]</scope>
</reference>
<keyword evidence="2" id="KW-0695">RNA-directed DNA polymerase</keyword>
<protein>
    <submittedName>
        <fullName evidence="2">Putative RNA-directed DNA polymerase from transposon X-element</fullName>
    </submittedName>
</protein>
<evidence type="ECO:0000256" key="1">
    <source>
        <dbReference type="SAM" id="MobiDB-lite"/>
    </source>
</evidence>
<name>A0A4Y2N7S7_ARAVE</name>
<dbReference type="EMBL" id="BGPR01008492">
    <property type="protein sequence ID" value="GBN34187.1"/>
    <property type="molecule type" value="Genomic_DNA"/>
</dbReference>
<dbReference type="Proteomes" id="UP000499080">
    <property type="component" value="Unassembled WGS sequence"/>
</dbReference>
<dbReference type="GO" id="GO:0003964">
    <property type="term" value="F:RNA-directed DNA polymerase activity"/>
    <property type="evidence" value="ECO:0007669"/>
    <property type="project" value="UniProtKB-KW"/>
</dbReference>